<name>A0ABV0ZXM8_9TELE</name>
<comment type="caution">
    <text evidence="1">The sequence shown here is derived from an EMBL/GenBank/DDBJ whole genome shotgun (WGS) entry which is preliminary data.</text>
</comment>
<gene>
    <name evidence="1" type="ORF">AMECASPLE_015182</name>
</gene>
<proteinExistence type="predicted"/>
<dbReference type="Proteomes" id="UP001469553">
    <property type="component" value="Unassembled WGS sequence"/>
</dbReference>
<sequence length="69" mass="7622">MYKDFDLKKDRITVKQILADDSARRICILFQHEGTSPLVKGQVWVVVGACTASAKEGWVIAFGPRNADG</sequence>
<dbReference type="EMBL" id="JAHRIP010076295">
    <property type="protein sequence ID" value="MEQ2311004.1"/>
    <property type="molecule type" value="Genomic_DNA"/>
</dbReference>
<evidence type="ECO:0000313" key="2">
    <source>
        <dbReference type="Proteomes" id="UP001469553"/>
    </source>
</evidence>
<accession>A0ABV0ZXM8</accession>
<reference evidence="1 2" key="1">
    <citation type="submission" date="2021-06" db="EMBL/GenBank/DDBJ databases">
        <authorList>
            <person name="Palmer J.M."/>
        </authorList>
    </citation>
    <scope>NUCLEOTIDE SEQUENCE [LARGE SCALE GENOMIC DNA]</scope>
    <source>
        <strain evidence="1 2">AS_MEX2019</strain>
        <tissue evidence="1">Muscle</tissue>
    </source>
</reference>
<protein>
    <submittedName>
        <fullName evidence="1">Uncharacterized protein</fullName>
    </submittedName>
</protein>
<organism evidence="1 2">
    <name type="scientific">Ameca splendens</name>
    <dbReference type="NCBI Taxonomy" id="208324"/>
    <lineage>
        <taxon>Eukaryota</taxon>
        <taxon>Metazoa</taxon>
        <taxon>Chordata</taxon>
        <taxon>Craniata</taxon>
        <taxon>Vertebrata</taxon>
        <taxon>Euteleostomi</taxon>
        <taxon>Actinopterygii</taxon>
        <taxon>Neopterygii</taxon>
        <taxon>Teleostei</taxon>
        <taxon>Neoteleostei</taxon>
        <taxon>Acanthomorphata</taxon>
        <taxon>Ovalentaria</taxon>
        <taxon>Atherinomorphae</taxon>
        <taxon>Cyprinodontiformes</taxon>
        <taxon>Goodeidae</taxon>
        <taxon>Ameca</taxon>
    </lineage>
</organism>
<evidence type="ECO:0000313" key="1">
    <source>
        <dbReference type="EMBL" id="MEQ2311004.1"/>
    </source>
</evidence>
<keyword evidence="2" id="KW-1185">Reference proteome</keyword>